<sequence length="79" mass="8996">MVEEAIALMSEISDDDTFNETDIYLDKPSNEDTDEDCEQSILYAGQKGDHDFVIGAEDLKLFFAILFTSGYNVLPRRRI</sequence>
<evidence type="ECO:0000313" key="2">
    <source>
        <dbReference type="Proteomes" id="UP000887013"/>
    </source>
</evidence>
<comment type="caution">
    <text evidence="1">The sequence shown here is derived from an EMBL/GenBank/DDBJ whole genome shotgun (WGS) entry which is preliminary data.</text>
</comment>
<name>A0A8X6PEA8_NEPPI</name>
<keyword evidence="2" id="KW-1185">Reference proteome</keyword>
<dbReference type="AlphaFoldDB" id="A0A8X6PEA8"/>
<reference evidence="1" key="1">
    <citation type="submission" date="2020-08" db="EMBL/GenBank/DDBJ databases">
        <title>Multicomponent nature underlies the extraordinary mechanical properties of spider dragline silk.</title>
        <authorList>
            <person name="Kono N."/>
            <person name="Nakamura H."/>
            <person name="Mori M."/>
            <person name="Yoshida Y."/>
            <person name="Ohtoshi R."/>
            <person name="Malay A.D."/>
            <person name="Moran D.A.P."/>
            <person name="Tomita M."/>
            <person name="Numata K."/>
            <person name="Arakawa K."/>
        </authorList>
    </citation>
    <scope>NUCLEOTIDE SEQUENCE</scope>
</reference>
<dbReference type="EMBL" id="BMAW01019481">
    <property type="protein sequence ID" value="GFT63544.1"/>
    <property type="molecule type" value="Genomic_DNA"/>
</dbReference>
<evidence type="ECO:0000313" key="1">
    <source>
        <dbReference type="EMBL" id="GFT63544.1"/>
    </source>
</evidence>
<dbReference type="OrthoDB" id="6428043at2759"/>
<gene>
    <name evidence="1" type="ORF">NPIL_666011</name>
</gene>
<accession>A0A8X6PEA8</accession>
<dbReference type="Proteomes" id="UP000887013">
    <property type="component" value="Unassembled WGS sequence"/>
</dbReference>
<protein>
    <submittedName>
        <fullName evidence="1">Uncharacterized protein</fullName>
    </submittedName>
</protein>
<proteinExistence type="predicted"/>
<organism evidence="1 2">
    <name type="scientific">Nephila pilipes</name>
    <name type="common">Giant wood spider</name>
    <name type="synonym">Nephila maculata</name>
    <dbReference type="NCBI Taxonomy" id="299642"/>
    <lineage>
        <taxon>Eukaryota</taxon>
        <taxon>Metazoa</taxon>
        <taxon>Ecdysozoa</taxon>
        <taxon>Arthropoda</taxon>
        <taxon>Chelicerata</taxon>
        <taxon>Arachnida</taxon>
        <taxon>Araneae</taxon>
        <taxon>Araneomorphae</taxon>
        <taxon>Entelegynae</taxon>
        <taxon>Araneoidea</taxon>
        <taxon>Nephilidae</taxon>
        <taxon>Nephila</taxon>
    </lineage>
</organism>